<dbReference type="STRING" id="1384049.CD29_15120"/>
<proteinExistence type="predicted"/>
<organism evidence="1 2">
    <name type="scientific">Ureibacillus manganicus DSM 26584</name>
    <dbReference type="NCBI Taxonomy" id="1384049"/>
    <lineage>
        <taxon>Bacteria</taxon>
        <taxon>Bacillati</taxon>
        <taxon>Bacillota</taxon>
        <taxon>Bacilli</taxon>
        <taxon>Bacillales</taxon>
        <taxon>Caryophanaceae</taxon>
        <taxon>Ureibacillus</taxon>
    </lineage>
</organism>
<name>A0A0A3HXS7_9BACL</name>
<dbReference type="AlphaFoldDB" id="A0A0A3HXS7"/>
<sequence>MNKLRLSFVILLFFTLVGCSGVDEKVKEYPGDLANFTQQTSEFTKEDAVAIFYEQHDVKNYEITDLILVNDEKIPELKAVISYFDKIENNSSNLAFIYEDISFRVGFAVNEEEGIRSFENVEDSQLTYIGDGTVTTSIRNVKTNEILDYKITFSRDDSIPKTHFIVDSEERQAANQVSSVVVEERQNDEYILIKEIILLEEIKTVIELLENTKWEENIKVTMAGEPDYRFTLDSINYAIWITPNGNRLEVIPEGQAKYTKLPIEDSIILFKILTGRELSR</sequence>
<keyword evidence="2" id="KW-1185">Reference proteome</keyword>
<dbReference type="eggNOG" id="ENOG50320MY">
    <property type="taxonomic scope" value="Bacteria"/>
</dbReference>
<protein>
    <submittedName>
        <fullName evidence="1">Uncharacterized protein</fullName>
    </submittedName>
</protein>
<reference evidence="1 2" key="1">
    <citation type="submission" date="2014-02" db="EMBL/GenBank/DDBJ databases">
        <title>Draft genome sequence of Lysinibacillus manganicus DSM 26584T.</title>
        <authorList>
            <person name="Zhang F."/>
            <person name="Wang G."/>
            <person name="Zhang L."/>
        </authorList>
    </citation>
    <scope>NUCLEOTIDE SEQUENCE [LARGE SCALE GENOMIC DNA]</scope>
    <source>
        <strain evidence="1 2">DSM 26584</strain>
    </source>
</reference>
<dbReference type="PROSITE" id="PS51257">
    <property type="entry name" value="PROKAR_LIPOPROTEIN"/>
    <property type="match status" value="1"/>
</dbReference>
<evidence type="ECO:0000313" key="2">
    <source>
        <dbReference type="Proteomes" id="UP000030416"/>
    </source>
</evidence>
<gene>
    <name evidence="1" type="ORF">CD29_15120</name>
</gene>
<comment type="caution">
    <text evidence="1">The sequence shown here is derived from an EMBL/GenBank/DDBJ whole genome shotgun (WGS) entry which is preliminary data.</text>
</comment>
<evidence type="ECO:0000313" key="1">
    <source>
        <dbReference type="EMBL" id="KGR77396.1"/>
    </source>
</evidence>
<accession>A0A0A3HXS7</accession>
<dbReference type="RefSeq" id="WP_036188365.1">
    <property type="nucleotide sequence ID" value="NZ_AVDA01000019.1"/>
</dbReference>
<dbReference type="Proteomes" id="UP000030416">
    <property type="component" value="Unassembled WGS sequence"/>
</dbReference>
<dbReference type="EMBL" id="JPVN01000019">
    <property type="protein sequence ID" value="KGR77396.1"/>
    <property type="molecule type" value="Genomic_DNA"/>
</dbReference>
<dbReference type="OrthoDB" id="2862638at2"/>